<dbReference type="AlphaFoldDB" id="A0A4P6X2N1"/>
<name>A0A4P6X2N1_HYDPS</name>
<dbReference type="Gene3D" id="3.40.50.720">
    <property type="entry name" value="NAD(P)-binding Rossmann-like Domain"/>
    <property type="match status" value="1"/>
</dbReference>
<organism evidence="2 3">
    <name type="scientific">Hydrogenophaga pseudoflava</name>
    <name type="common">Pseudomonas carboxydoflava</name>
    <dbReference type="NCBI Taxonomy" id="47421"/>
    <lineage>
        <taxon>Bacteria</taxon>
        <taxon>Pseudomonadati</taxon>
        <taxon>Pseudomonadota</taxon>
        <taxon>Betaproteobacteria</taxon>
        <taxon>Burkholderiales</taxon>
        <taxon>Comamonadaceae</taxon>
        <taxon>Hydrogenophaga</taxon>
    </lineage>
</organism>
<accession>A0A4P6X2N1</accession>
<proteinExistence type="predicted"/>
<dbReference type="SUPFAM" id="SSF51735">
    <property type="entry name" value="NAD(P)-binding Rossmann-fold domains"/>
    <property type="match status" value="1"/>
</dbReference>
<evidence type="ECO:0000313" key="3">
    <source>
        <dbReference type="Proteomes" id="UP000293912"/>
    </source>
</evidence>
<dbReference type="EMBL" id="CP037867">
    <property type="protein sequence ID" value="QBM29095.1"/>
    <property type="molecule type" value="Genomic_DNA"/>
</dbReference>
<dbReference type="Pfam" id="PF01370">
    <property type="entry name" value="Epimerase"/>
    <property type="match status" value="1"/>
</dbReference>
<keyword evidence="3" id="KW-1185">Reference proteome</keyword>
<feature type="domain" description="NAD-dependent epimerase/dehydratase" evidence="1">
    <location>
        <begin position="5"/>
        <end position="238"/>
    </location>
</feature>
<dbReference type="InterPro" id="IPR001509">
    <property type="entry name" value="Epimerase_deHydtase"/>
</dbReference>
<dbReference type="PANTHER" id="PTHR43245">
    <property type="entry name" value="BIFUNCTIONAL POLYMYXIN RESISTANCE PROTEIN ARNA"/>
    <property type="match status" value="1"/>
</dbReference>
<dbReference type="EC" id="5.1.3.2" evidence="2"/>
<dbReference type="CDD" id="cd08946">
    <property type="entry name" value="SDR_e"/>
    <property type="match status" value="1"/>
</dbReference>
<gene>
    <name evidence="2" type="primary">galE2</name>
    <name evidence="2" type="ORF">HPF_15470</name>
</gene>
<keyword evidence="2" id="KW-0413">Isomerase</keyword>
<dbReference type="RefSeq" id="WP_243721591.1">
    <property type="nucleotide sequence ID" value="NZ_CP037867.1"/>
</dbReference>
<dbReference type="KEGG" id="hpse:HPF_15470"/>
<reference evidence="2 3" key="1">
    <citation type="submission" date="2019-03" db="EMBL/GenBank/DDBJ databases">
        <authorList>
            <person name="Sebastian G."/>
            <person name="Baumann P."/>
            <person name="Ruckert C."/>
            <person name="Kalinowski J."/>
            <person name="Nebel B."/>
            <person name="Takors R."/>
            <person name="Blombach B."/>
        </authorList>
    </citation>
    <scope>NUCLEOTIDE SEQUENCE [LARGE SCALE GENOMIC DNA]</scope>
    <source>
        <strain evidence="2 3">DSM 1084</strain>
    </source>
</reference>
<dbReference type="PANTHER" id="PTHR43245:SF23">
    <property type="entry name" value="NAD(P)-BINDING DOMAIN-CONTAINING PROTEIN"/>
    <property type="match status" value="1"/>
</dbReference>
<dbReference type="InterPro" id="IPR050177">
    <property type="entry name" value="Lipid_A_modif_metabolic_enz"/>
</dbReference>
<evidence type="ECO:0000313" key="2">
    <source>
        <dbReference type="EMBL" id="QBM29095.1"/>
    </source>
</evidence>
<protein>
    <submittedName>
        <fullName evidence="2">UDP-glucose 4-epimerase</fullName>
        <ecNumber evidence="2">5.1.3.2</ecNumber>
    </submittedName>
</protein>
<evidence type="ECO:0000259" key="1">
    <source>
        <dbReference type="Pfam" id="PF01370"/>
    </source>
</evidence>
<dbReference type="GO" id="GO:0003978">
    <property type="term" value="F:UDP-glucose 4-epimerase activity"/>
    <property type="evidence" value="ECO:0007669"/>
    <property type="project" value="UniProtKB-EC"/>
</dbReference>
<dbReference type="Proteomes" id="UP000293912">
    <property type="component" value="Chromosome"/>
</dbReference>
<dbReference type="InterPro" id="IPR036291">
    <property type="entry name" value="NAD(P)-bd_dom_sf"/>
</dbReference>
<sequence>MAVKVLVTGIDGYIGSLLGSVLLERGHEVVGIDTGFYRDGWLFNAVKRSPQWISKDIRNITEKDLEGFEAVLHLAELSNDPLGKLNHDITYEINHVGSVELAKKCKNVGVSRFVYTSSCSVYGIGGDDFRTEESDTDPQTAYAKCKVKVERDVSPLASGHFSPTFLRNATAYGPSPRMRFDIVLNNLSGLAWTTKEIKMTSDGQPWRPLVHVLDICDAIGCVLEAPREKVHNQIFNVGATSDNYRVKEIAEIVAETFTGCALSFGQHDADNRSYRVSFDKISNQLGFKCKRNARIGAEQLYEVFKRIDMAPEIFNFRAFTRLKQIEYLIRTRQIDDKFFWSV</sequence>